<dbReference type="InterPro" id="IPR051206">
    <property type="entry name" value="NAMLAA_amidase_2"/>
</dbReference>
<feature type="domain" description="N-acetylmuramoyl-L-alanine amidase" evidence="6">
    <location>
        <begin position="46"/>
        <end position="203"/>
    </location>
</feature>
<dbReference type="GO" id="GO:0009254">
    <property type="term" value="P:peptidoglycan turnover"/>
    <property type="evidence" value="ECO:0007669"/>
    <property type="project" value="TreeGrafter"/>
</dbReference>
<dbReference type="PANTHER" id="PTHR30417">
    <property type="entry name" value="N-ACETYLMURAMOYL-L-ALANINE AMIDASE AMID"/>
    <property type="match status" value="1"/>
</dbReference>
<evidence type="ECO:0000313" key="7">
    <source>
        <dbReference type="EMBL" id="QZO02274.1"/>
    </source>
</evidence>
<keyword evidence="4" id="KW-0961">Cell wall biogenesis/degradation</keyword>
<reference evidence="7" key="1">
    <citation type="submission" date="2021-08" db="EMBL/GenBank/DDBJ databases">
        <authorList>
            <person name="Zhang H."/>
            <person name="Xu M."/>
            <person name="Yu Z."/>
            <person name="Yang L."/>
            <person name="Cai Y."/>
        </authorList>
    </citation>
    <scope>NUCLEOTIDE SEQUENCE</scope>
    <source>
        <strain evidence="7">CHL1</strain>
    </source>
</reference>
<evidence type="ECO:0000256" key="4">
    <source>
        <dbReference type="ARBA" id="ARBA00023316"/>
    </source>
</evidence>
<gene>
    <name evidence="7" type="ORF">K6K41_05130</name>
</gene>
<comment type="catalytic activity">
    <reaction evidence="1">
        <text>Hydrolyzes the link between N-acetylmuramoyl residues and L-amino acid residues in certain cell-wall glycopeptides.</text>
        <dbReference type="EC" id="3.5.1.28"/>
    </reaction>
</comment>
<protein>
    <recommendedName>
        <fullName evidence="2">N-acetylmuramoyl-L-alanine amidase</fullName>
        <ecNumber evidence="2">3.5.1.28</ecNumber>
    </recommendedName>
</protein>
<evidence type="ECO:0000259" key="6">
    <source>
        <dbReference type="SMART" id="SM00644"/>
    </source>
</evidence>
<dbReference type="InterPro" id="IPR036505">
    <property type="entry name" value="Amidase/PGRP_sf"/>
</dbReference>
<evidence type="ECO:0000256" key="5">
    <source>
        <dbReference type="SAM" id="MobiDB-lite"/>
    </source>
</evidence>
<dbReference type="SMART" id="SM00644">
    <property type="entry name" value="Ami_2"/>
    <property type="match status" value="1"/>
</dbReference>
<dbReference type="EMBL" id="CP081869">
    <property type="protein sequence ID" value="QZO02274.1"/>
    <property type="molecule type" value="Genomic_DNA"/>
</dbReference>
<dbReference type="AlphaFoldDB" id="A0A9E6REX8"/>
<dbReference type="Gene3D" id="3.40.80.10">
    <property type="entry name" value="Peptidoglycan recognition protein-like"/>
    <property type="match status" value="1"/>
</dbReference>
<proteinExistence type="predicted"/>
<dbReference type="SUPFAM" id="SSF55846">
    <property type="entry name" value="N-acetylmuramoyl-L-alanine amidase-like"/>
    <property type="match status" value="1"/>
</dbReference>
<keyword evidence="8" id="KW-1185">Reference proteome</keyword>
<evidence type="ECO:0000313" key="8">
    <source>
        <dbReference type="Proteomes" id="UP000825701"/>
    </source>
</evidence>
<evidence type="ECO:0000256" key="1">
    <source>
        <dbReference type="ARBA" id="ARBA00001561"/>
    </source>
</evidence>
<dbReference type="KEGG" id="cmet:K6K41_05130"/>
<keyword evidence="3 7" id="KW-0378">Hydrolase</keyword>
<evidence type="ECO:0000256" key="2">
    <source>
        <dbReference type="ARBA" id="ARBA00011901"/>
    </source>
</evidence>
<dbReference type="PANTHER" id="PTHR30417:SF1">
    <property type="entry name" value="N-ACETYLMURAMOYL-L-ALANINE AMIDASE AMID"/>
    <property type="match status" value="1"/>
</dbReference>
<accession>A0A9E6REX8</accession>
<feature type="region of interest" description="Disordered" evidence="5">
    <location>
        <begin position="1"/>
        <end position="51"/>
    </location>
</feature>
<evidence type="ECO:0000256" key="3">
    <source>
        <dbReference type="ARBA" id="ARBA00022801"/>
    </source>
</evidence>
<dbReference type="GO" id="GO:0009253">
    <property type="term" value="P:peptidoglycan catabolic process"/>
    <property type="evidence" value="ECO:0007669"/>
    <property type="project" value="InterPro"/>
</dbReference>
<dbReference type="Proteomes" id="UP000825701">
    <property type="component" value="Chromosome"/>
</dbReference>
<dbReference type="Pfam" id="PF01510">
    <property type="entry name" value="Amidase_2"/>
    <property type="match status" value="1"/>
</dbReference>
<dbReference type="GO" id="GO:0071555">
    <property type="term" value="P:cell wall organization"/>
    <property type="evidence" value="ECO:0007669"/>
    <property type="project" value="UniProtKB-KW"/>
</dbReference>
<sequence length="219" mass="23308">MRDAAAIGARPSPRRRAHGVFGQQSPADGERRAGALRGEPEPGRGASAALPDPALHRGLRADGAISWFQNPAAQASAHLVIDRDGATTQMVEFNRIAWHAGKSSWSGLDGLNKYSIGIEIANAGRLSKGADGKWRNWANNVVPDADVIVATHKHENTPAGWQRYTADQIEAVIEIGVALHQKYGFADVLGHEDVSPGRKVDTGPAFPMGSVAGKIMGRK</sequence>
<organism evidence="7 8">
    <name type="scientific">Chenggangzhangella methanolivorans</name>
    <dbReference type="NCBI Taxonomy" id="1437009"/>
    <lineage>
        <taxon>Bacteria</taxon>
        <taxon>Pseudomonadati</taxon>
        <taxon>Pseudomonadota</taxon>
        <taxon>Alphaproteobacteria</taxon>
        <taxon>Hyphomicrobiales</taxon>
        <taxon>Methylopilaceae</taxon>
        <taxon>Chenggangzhangella</taxon>
    </lineage>
</organism>
<dbReference type="EC" id="3.5.1.28" evidence="2"/>
<name>A0A9E6REX8_9HYPH</name>
<feature type="compositionally biased region" description="Basic and acidic residues" evidence="5">
    <location>
        <begin position="28"/>
        <end position="42"/>
    </location>
</feature>
<dbReference type="CDD" id="cd06583">
    <property type="entry name" value="PGRP"/>
    <property type="match status" value="1"/>
</dbReference>
<dbReference type="InterPro" id="IPR002502">
    <property type="entry name" value="Amidase_domain"/>
</dbReference>
<dbReference type="GO" id="GO:0008745">
    <property type="term" value="F:N-acetylmuramoyl-L-alanine amidase activity"/>
    <property type="evidence" value="ECO:0007669"/>
    <property type="project" value="UniProtKB-EC"/>
</dbReference>